<gene>
    <name evidence="2" type="ORF">GTW09_07510</name>
</gene>
<keyword evidence="1" id="KW-0732">Signal</keyword>
<reference evidence="2 3" key="1">
    <citation type="submission" date="2020-01" db="EMBL/GenBank/DDBJ databases">
        <title>Genomes of bacteria type strains.</title>
        <authorList>
            <person name="Chen J."/>
            <person name="Zhu S."/>
            <person name="Yang J."/>
        </authorList>
    </citation>
    <scope>NUCLEOTIDE SEQUENCE [LARGE SCALE GENOMIC DNA]</scope>
    <source>
        <strain evidence="2 3">LMG 22958</strain>
    </source>
</reference>
<evidence type="ECO:0000313" key="3">
    <source>
        <dbReference type="Proteomes" id="UP000478837"/>
    </source>
</evidence>
<protein>
    <recommendedName>
        <fullName evidence="4">Orphan protein</fullName>
    </recommendedName>
</protein>
<accession>A0A6L9MT32</accession>
<evidence type="ECO:0008006" key="4">
    <source>
        <dbReference type="Google" id="ProtNLM"/>
    </source>
</evidence>
<dbReference type="AlphaFoldDB" id="A0A6L9MT32"/>
<name>A0A6L9MT32_9ALTE</name>
<keyword evidence="3" id="KW-1185">Reference proteome</keyword>
<evidence type="ECO:0000256" key="1">
    <source>
        <dbReference type="SAM" id="SignalP"/>
    </source>
</evidence>
<organism evidence="2 3">
    <name type="scientific">Alteromonas hispanica</name>
    <dbReference type="NCBI Taxonomy" id="315421"/>
    <lineage>
        <taxon>Bacteria</taxon>
        <taxon>Pseudomonadati</taxon>
        <taxon>Pseudomonadota</taxon>
        <taxon>Gammaproteobacteria</taxon>
        <taxon>Alteromonadales</taxon>
        <taxon>Alteromonadaceae</taxon>
        <taxon>Alteromonas/Salinimonas group</taxon>
        <taxon>Alteromonas</taxon>
    </lineage>
</organism>
<dbReference type="InterPro" id="IPR046525">
    <property type="entry name" value="DUF6702"/>
</dbReference>
<dbReference type="Pfam" id="PF20420">
    <property type="entry name" value="DUF6702"/>
    <property type="match status" value="1"/>
</dbReference>
<sequence length="181" mass="20165">MTNKLSIVKQGGFALLAILLVAGSMTYSNAAQAHQIKAAITTVLFNPRTENIEVMHRFNMHDAEHAVKVLFEKNADIIDDKGTQQAFADYVGKHFALLNIEDESLPLTQVGFEVEGKHFWVYQETDQPPALEGLKIRHDALRDLWPSQVNTINVEGNGPLKTLTFTDNVTLLEVGFNASHH</sequence>
<dbReference type="Proteomes" id="UP000478837">
    <property type="component" value="Unassembled WGS sequence"/>
</dbReference>
<feature type="signal peptide" evidence="1">
    <location>
        <begin position="1"/>
        <end position="30"/>
    </location>
</feature>
<dbReference type="RefSeq" id="WP_163111308.1">
    <property type="nucleotide sequence ID" value="NZ_JAAAWP010000003.1"/>
</dbReference>
<dbReference type="EMBL" id="JAAAWP010000003">
    <property type="protein sequence ID" value="NDW21362.1"/>
    <property type="molecule type" value="Genomic_DNA"/>
</dbReference>
<comment type="caution">
    <text evidence="2">The sequence shown here is derived from an EMBL/GenBank/DDBJ whole genome shotgun (WGS) entry which is preliminary data.</text>
</comment>
<proteinExistence type="predicted"/>
<evidence type="ECO:0000313" key="2">
    <source>
        <dbReference type="EMBL" id="NDW21362.1"/>
    </source>
</evidence>
<feature type="chain" id="PRO_5026856997" description="Orphan protein" evidence="1">
    <location>
        <begin position="31"/>
        <end position="181"/>
    </location>
</feature>